<dbReference type="EMBL" id="JBHUNA010000034">
    <property type="protein sequence ID" value="MFD2762052.1"/>
    <property type="molecule type" value="Genomic_DNA"/>
</dbReference>
<keyword evidence="2" id="KW-0540">Nuclease</keyword>
<dbReference type="SUPFAM" id="SSF52980">
    <property type="entry name" value="Restriction endonuclease-like"/>
    <property type="match status" value="1"/>
</dbReference>
<protein>
    <submittedName>
        <fullName evidence="2">Uma2 family endonuclease</fullName>
    </submittedName>
</protein>
<comment type="caution">
    <text evidence="2">The sequence shown here is derived from an EMBL/GenBank/DDBJ whole genome shotgun (WGS) entry which is preliminary data.</text>
</comment>
<dbReference type="Proteomes" id="UP001597502">
    <property type="component" value="Unassembled WGS sequence"/>
</dbReference>
<accession>A0ABW5VBL1</accession>
<evidence type="ECO:0000259" key="1">
    <source>
        <dbReference type="Pfam" id="PF05685"/>
    </source>
</evidence>
<dbReference type="CDD" id="cd06260">
    <property type="entry name" value="DUF820-like"/>
    <property type="match status" value="1"/>
</dbReference>
<keyword evidence="2" id="KW-0378">Hydrolase</keyword>
<dbReference type="Gene3D" id="3.90.1570.10">
    <property type="entry name" value="tt1808, chain A"/>
    <property type="match status" value="1"/>
</dbReference>
<gene>
    <name evidence="2" type="ORF">ACFSUO_13920</name>
</gene>
<reference evidence="3" key="1">
    <citation type="journal article" date="2019" name="Int. J. Syst. Evol. Microbiol.">
        <title>The Global Catalogue of Microorganisms (GCM) 10K type strain sequencing project: providing services to taxonomists for standard genome sequencing and annotation.</title>
        <authorList>
            <consortium name="The Broad Institute Genomics Platform"/>
            <consortium name="The Broad Institute Genome Sequencing Center for Infectious Disease"/>
            <person name="Wu L."/>
            <person name="Ma J."/>
        </authorList>
    </citation>
    <scope>NUCLEOTIDE SEQUENCE [LARGE SCALE GENOMIC DNA]</scope>
    <source>
        <strain evidence="3">TISTR 1535</strain>
    </source>
</reference>
<dbReference type="PANTHER" id="PTHR36558">
    <property type="entry name" value="GLR1098 PROTEIN"/>
    <property type="match status" value="1"/>
</dbReference>
<dbReference type="RefSeq" id="WP_382395172.1">
    <property type="nucleotide sequence ID" value="NZ_JBHUNA010000034.1"/>
</dbReference>
<dbReference type="PANTHER" id="PTHR36558:SF1">
    <property type="entry name" value="RESTRICTION ENDONUCLEASE DOMAIN-CONTAINING PROTEIN-RELATED"/>
    <property type="match status" value="1"/>
</dbReference>
<dbReference type="InterPro" id="IPR012296">
    <property type="entry name" value="Nuclease_put_TT1808"/>
</dbReference>
<organism evidence="2 3">
    <name type="scientific">Lentibacillus juripiscarius</name>
    <dbReference type="NCBI Taxonomy" id="257446"/>
    <lineage>
        <taxon>Bacteria</taxon>
        <taxon>Bacillati</taxon>
        <taxon>Bacillota</taxon>
        <taxon>Bacilli</taxon>
        <taxon>Bacillales</taxon>
        <taxon>Bacillaceae</taxon>
        <taxon>Lentibacillus</taxon>
    </lineage>
</organism>
<sequence>MCFWNKKHSTYKEFEKLRIEADDILEYIDGVIYMSPSPCIRHQEISSFLHGELYNSLKGKDCSVFSAPTDVLFDHANDEAKKKVVPDLFVTCNPENFTESEYVGPPEFIIEILSPSSRSHDMVTKLNLYMNNGVKEYWIVDPIKNHIMLYAKDHNNEVQFDLMNIGDVAISKTITSFEINLNRLFN</sequence>
<proteinExistence type="predicted"/>
<dbReference type="GO" id="GO:0004519">
    <property type="term" value="F:endonuclease activity"/>
    <property type="evidence" value="ECO:0007669"/>
    <property type="project" value="UniProtKB-KW"/>
</dbReference>
<feature type="domain" description="Putative restriction endonuclease" evidence="1">
    <location>
        <begin position="12"/>
        <end position="170"/>
    </location>
</feature>
<evidence type="ECO:0000313" key="3">
    <source>
        <dbReference type="Proteomes" id="UP001597502"/>
    </source>
</evidence>
<evidence type="ECO:0000313" key="2">
    <source>
        <dbReference type="EMBL" id="MFD2762052.1"/>
    </source>
</evidence>
<keyword evidence="2" id="KW-0255">Endonuclease</keyword>
<dbReference type="InterPro" id="IPR008538">
    <property type="entry name" value="Uma2"/>
</dbReference>
<keyword evidence="3" id="KW-1185">Reference proteome</keyword>
<dbReference type="Pfam" id="PF05685">
    <property type="entry name" value="Uma2"/>
    <property type="match status" value="1"/>
</dbReference>
<name>A0ABW5VBL1_9BACI</name>
<dbReference type="InterPro" id="IPR011335">
    <property type="entry name" value="Restrct_endonuc-II-like"/>
</dbReference>